<accession>A0A0H2ZS07</accession>
<dbReference type="KEGG" id="mav:MAV_2348"/>
<evidence type="ECO:0000313" key="2">
    <source>
        <dbReference type="Proteomes" id="UP000001574"/>
    </source>
</evidence>
<dbReference type="HOGENOM" id="CLU_2667193_0_0_11"/>
<evidence type="ECO:0000313" key="1">
    <source>
        <dbReference type="EMBL" id="ABK65157.1"/>
    </source>
</evidence>
<dbReference type="Proteomes" id="UP000001574">
    <property type="component" value="Chromosome"/>
</dbReference>
<sequence>MADNKLDKWVMLRNTKLHNTLRDGPGECDIRLVDRTVRVRHDLSGRRVDMLPAVGAIPWNDGSEAGSPMRGRSCQ</sequence>
<dbReference type="AlphaFoldDB" id="A0A0H2ZS07"/>
<dbReference type="EMBL" id="CP000479">
    <property type="protein sequence ID" value="ABK65157.1"/>
    <property type="molecule type" value="Genomic_DNA"/>
</dbReference>
<gene>
    <name evidence="1" type="ordered locus">MAV_2348</name>
</gene>
<protein>
    <submittedName>
        <fullName evidence="1">CalR2 protein</fullName>
    </submittedName>
</protein>
<organism evidence="1 2">
    <name type="scientific">Mycobacterium avium (strain 104)</name>
    <dbReference type="NCBI Taxonomy" id="243243"/>
    <lineage>
        <taxon>Bacteria</taxon>
        <taxon>Bacillati</taxon>
        <taxon>Actinomycetota</taxon>
        <taxon>Actinomycetes</taxon>
        <taxon>Mycobacteriales</taxon>
        <taxon>Mycobacteriaceae</taxon>
        <taxon>Mycobacterium</taxon>
        <taxon>Mycobacterium avium complex (MAC)</taxon>
    </lineage>
</organism>
<dbReference type="RefSeq" id="WP_009976574.1">
    <property type="nucleotide sequence ID" value="NC_008595.1"/>
</dbReference>
<proteinExistence type="predicted"/>
<name>A0A0H2ZS07_MYCA1</name>
<reference evidence="1 2" key="1">
    <citation type="submission" date="2006-10" db="EMBL/GenBank/DDBJ databases">
        <authorList>
            <person name="Fleischmann R.D."/>
            <person name="Dodson R.J."/>
            <person name="Haft D.H."/>
            <person name="Merkel J.S."/>
            <person name="Nelson W.C."/>
            <person name="Fraser C.M."/>
        </authorList>
    </citation>
    <scope>NUCLEOTIDE SEQUENCE [LARGE SCALE GENOMIC DNA]</scope>
    <source>
        <strain evidence="1 2">104</strain>
    </source>
</reference>